<name>A0AAE7D650_9BACT</name>
<accession>A0AAE7D650</accession>
<evidence type="ECO:0000259" key="2">
    <source>
        <dbReference type="Pfam" id="PF25917"/>
    </source>
</evidence>
<feature type="domain" description="Multidrug resistance protein MdtA-like barrel-sandwich hybrid" evidence="2">
    <location>
        <begin position="63"/>
        <end position="205"/>
    </location>
</feature>
<dbReference type="SUPFAM" id="SSF111369">
    <property type="entry name" value="HlyD-like secretion proteins"/>
    <property type="match status" value="1"/>
</dbReference>
<evidence type="ECO:0000259" key="3">
    <source>
        <dbReference type="Pfam" id="PF25954"/>
    </source>
</evidence>
<evidence type="ECO:0000313" key="4">
    <source>
        <dbReference type="EMBL" id="QJB30779.1"/>
    </source>
</evidence>
<dbReference type="Pfam" id="PF25917">
    <property type="entry name" value="BSH_RND"/>
    <property type="match status" value="1"/>
</dbReference>
<proteinExistence type="inferred from homology"/>
<dbReference type="Gene3D" id="1.10.287.470">
    <property type="entry name" value="Helix hairpin bin"/>
    <property type="match status" value="1"/>
</dbReference>
<organism evidence="4 5">
    <name type="scientific">Chitinophaga oryzae</name>
    <dbReference type="NCBI Taxonomy" id="2725414"/>
    <lineage>
        <taxon>Bacteria</taxon>
        <taxon>Pseudomonadati</taxon>
        <taxon>Bacteroidota</taxon>
        <taxon>Chitinophagia</taxon>
        <taxon>Chitinophagales</taxon>
        <taxon>Chitinophagaceae</taxon>
        <taxon>Chitinophaga</taxon>
    </lineage>
</organism>
<dbReference type="PROSITE" id="PS51257">
    <property type="entry name" value="PROKAR_LIPOPROTEIN"/>
    <property type="match status" value="1"/>
</dbReference>
<dbReference type="InterPro" id="IPR006143">
    <property type="entry name" value="RND_pump_MFP"/>
</dbReference>
<dbReference type="GO" id="GO:0015562">
    <property type="term" value="F:efflux transmembrane transporter activity"/>
    <property type="evidence" value="ECO:0007669"/>
    <property type="project" value="TreeGrafter"/>
</dbReference>
<dbReference type="GO" id="GO:1990281">
    <property type="term" value="C:efflux pump complex"/>
    <property type="evidence" value="ECO:0007669"/>
    <property type="project" value="TreeGrafter"/>
</dbReference>
<dbReference type="EMBL" id="CP051205">
    <property type="protein sequence ID" value="QJB30779.1"/>
    <property type="molecule type" value="Genomic_DNA"/>
</dbReference>
<evidence type="ECO:0000256" key="1">
    <source>
        <dbReference type="ARBA" id="ARBA00009477"/>
    </source>
</evidence>
<dbReference type="PANTHER" id="PTHR30469:SF37">
    <property type="entry name" value="RAGD PROTEIN"/>
    <property type="match status" value="1"/>
</dbReference>
<comment type="similarity">
    <text evidence="1">Belongs to the membrane fusion protein (MFP) (TC 8.A.1) family.</text>
</comment>
<protein>
    <submittedName>
        <fullName evidence="4">Efflux RND transporter periplasmic adaptor subunit</fullName>
    </submittedName>
</protein>
<dbReference type="RefSeq" id="WP_168803057.1">
    <property type="nucleotide sequence ID" value="NZ_CP051205.1"/>
</dbReference>
<dbReference type="NCBIfam" id="TIGR01730">
    <property type="entry name" value="RND_mfp"/>
    <property type="match status" value="1"/>
</dbReference>
<dbReference type="Proteomes" id="UP000502421">
    <property type="component" value="Chromosome"/>
</dbReference>
<gene>
    <name evidence="4" type="ORF">HF329_05490</name>
</gene>
<dbReference type="PANTHER" id="PTHR30469">
    <property type="entry name" value="MULTIDRUG RESISTANCE PROTEIN MDTA"/>
    <property type="match status" value="1"/>
</dbReference>
<dbReference type="Gene3D" id="2.40.50.100">
    <property type="match status" value="1"/>
</dbReference>
<dbReference type="AlphaFoldDB" id="A0AAE7D650"/>
<dbReference type="KEGG" id="coy:HF329_05490"/>
<dbReference type="InterPro" id="IPR058625">
    <property type="entry name" value="MdtA-like_BSH"/>
</dbReference>
<sequence length="365" mass="39178">MRFPSPIIVSVSAAIVLTACQQQPREEAATKKAGSDSVSVFLLKKDTVNKQVTFPAELIPLERAEMFAKVSGYVGSLKVDIGDKVSKGQLLAVLEAPEAQANYAQANADVQTARSRYLGSLDAYHRIVNAAKVEGTVAAGELEKARSAMMADSAALNAARSRTTAYGQLKDYLMIRAPFSGIVTQRNVDPGTLVSAGNSKPLLVVENISTLRLRVPVPEAYTAAGTASPTIDFTVDARPDVTYQAKLSRKAGAINLANRTETWEFLFQNDQQQLKSGMFANALLKLGRPAPTFLVPASAVATNLEKRFVIRLNGGKAEWVDVRNGINPGDKMEIFGSLTAGDTLLVRATDEIKPGTALVPKFPKK</sequence>
<dbReference type="Pfam" id="PF25954">
    <property type="entry name" value="Beta-barrel_RND_2"/>
    <property type="match status" value="1"/>
</dbReference>
<reference evidence="5" key="1">
    <citation type="submission" date="2020-04" db="EMBL/GenBank/DDBJ databases">
        <authorList>
            <person name="Kittiwongwattana C."/>
        </authorList>
    </citation>
    <scope>NUCLEOTIDE SEQUENCE [LARGE SCALE GENOMIC DNA]</scope>
    <source>
        <strain evidence="5">1310</strain>
    </source>
</reference>
<dbReference type="Gene3D" id="2.40.30.170">
    <property type="match status" value="1"/>
</dbReference>
<dbReference type="Gene3D" id="2.40.420.20">
    <property type="match status" value="1"/>
</dbReference>
<feature type="domain" description="CusB-like beta-barrel" evidence="3">
    <location>
        <begin position="213"/>
        <end position="284"/>
    </location>
</feature>
<dbReference type="InterPro" id="IPR058792">
    <property type="entry name" value="Beta-barrel_RND_2"/>
</dbReference>
<evidence type="ECO:0000313" key="5">
    <source>
        <dbReference type="Proteomes" id="UP000502421"/>
    </source>
</evidence>